<proteinExistence type="predicted"/>
<keyword evidence="2" id="KW-1185">Reference proteome</keyword>
<accession>A0A923RWQ4</accession>
<gene>
    <name evidence="1" type="ORF">H8S45_12845</name>
</gene>
<dbReference type="SUPFAM" id="SSF55594">
    <property type="entry name" value="HPr-like"/>
    <property type="match status" value="1"/>
</dbReference>
<reference evidence="1" key="1">
    <citation type="submission" date="2020-08" db="EMBL/GenBank/DDBJ databases">
        <title>Genome public.</title>
        <authorList>
            <person name="Liu C."/>
            <person name="Sun Q."/>
        </authorList>
    </citation>
    <scope>NUCLEOTIDE SEQUENCE</scope>
    <source>
        <strain evidence="1">NSJ-28</strain>
    </source>
</reference>
<organism evidence="1 2">
    <name type="scientific">Agathobaculum faecis</name>
    <dbReference type="NCBI Taxonomy" id="2763013"/>
    <lineage>
        <taxon>Bacteria</taxon>
        <taxon>Bacillati</taxon>
        <taxon>Bacillota</taxon>
        <taxon>Clostridia</taxon>
        <taxon>Eubacteriales</taxon>
        <taxon>Butyricicoccaceae</taxon>
        <taxon>Agathobaculum</taxon>
    </lineage>
</organism>
<evidence type="ECO:0000313" key="2">
    <source>
        <dbReference type="Proteomes" id="UP000606499"/>
    </source>
</evidence>
<dbReference type="Proteomes" id="UP000606499">
    <property type="component" value="Unassembled WGS sequence"/>
</dbReference>
<dbReference type="RefSeq" id="WP_054328076.1">
    <property type="nucleotide sequence ID" value="NZ_JACOPL010000014.1"/>
</dbReference>
<evidence type="ECO:0000313" key="1">
    <source>
        <dbReference type="EMBL" id="MBC5726342.1"/>
    </source>
</evidence>
<comment type="caution">
    <text evidence="1">The sequence shown here is derived from an EMBL/GenBank/DDBJ whole genome shotgun (WGS) entry which is preliminary data.</text>
</comment>
<dbReference type="EMBL" id="JACOPL010000014">
    <property type="protein sequence ID" value="MBC5726342.1"/>
    <property type="molecule type" value="Genomic_DNA"/>
</dbReference>
<dbReference type="Gene3D" id="3.30.1340.10">
    <property type="entry name" value="HPr-like"/>
    <property type="match status" value="1"/>
</dbReference>
<name>A0A923RWQ4_9FIRM</name>
<dbReference type="InterPro" id="IPR035895">
    <property type="entry name" value="HPr-like_sf"/>
</dbReference>
<dbReference type="AlphaFoldDB" id="A0A923RWQ4"/>
<protein>
    <submittedName>
        <fullName evidence="1">HPr family phosphocarrier protein</fullName>
    </submittedName>
</protein>
<sequence>MTRGIRVKNTDDIQKINKIVTKYGFDIWIHGKSGMVDAKSLLGMFLLSLNEPLQIVLEDSVDPTALFKDLADYLEIDDEDVDEKK</sequence>